<accession>A0ABC9SUJ0</accession>
<organism evidence="2 3">
    <name type="scientific">Bacillus cereus TIAC219</name>
    <dbReference type="NCBI Taxonomy" id="718222"/>
    <lineage>
        <taxon>Bacteria</taxon>
        <taxon>Bacillati</taxon>
        <taxon>Bacillota</taxon>
        <taxon>Bacilli</taxon>
        <taxon>Bacillales</taxon>
        <taxon>Bacillaceae</taxon>
        <taxon>Bacillus</taxon>
        <taxon>Bacillus cereus group</taxon>
    </lineage>
</organism>
<proteinExistence type="predicted"/>
<evidence type="ECO:0000259" key="1">
    <source>
        <dbReference type="PROSITE" id="PS51782"/>
    </source>
</evidence>
<protein>
    <recommendedName>
        <fullName evidence="1">LysM domain-containing protein</fullName>
    </recommendedName>
</protein>
<evidence type="ECO:0000313" key="2">
    <source>
        <dbReference type="EMBL" id="EOQ59707.1"/>
    </source>
</evidence>
<dbReference type="Proteomes" id="UP000014060">
    <property type="component" value="Unassembled WGS sequence"/>
</dbReference>
<reference evidence="2 3" key="1">
    <citation type="submission" date="2013-01" db="EMBL/GenBank/DDBJ databases">
        <title>The Genome Sequence of Bacillus cereus TIAC219.</title>
        <authorList>
            <consortium name="The Broad Institute Genome Sequencing Platform"/>
            <consortium name="The Broad Institute Genome Sequencing Center for Infectious Disease"/>
            <person name="Feldgarden M."/>
            <person name="Van der Auwera G.A."/>
            <person name="Mahillon J."/>
            <person name="Duprez V."/>
            <person name="Timmery S."/>
            <person name="Mattelet C."/>
            <person name="Dierick K."/>
            <person name="Sun M."/>
            <person name="Yu Z."/>
            <person name="Zhu L."/>
            <person name="Hu X."/>
            <person name="Shank E.B."/>
            <person name="Swiecicka I."/>
            <person name="Hansen B.M."/>
            <person name="Andrup L."/>
            <person name="Walker B."/>
            <person name="Young S.K."/>
            <person name="Zeng Q."/>
            <person name="Gargeya S."/>
            <person name="Fitzgerald M."/>
            <person name="Haas B."/>
            <person name="Abouelleil A."/>
            <person name="Alvarado L."/>
            <person name="Arachchi H.M."/>
            <person name="Berlin A.M."/>
            <person name="Chapman S.B."/>
            <person name="Dewar J."/>
            <person name="Goldberg J."/>
            <person name="Griggs A."/>
            <person name="Gujja S."/>
            <person name="Hansen M."/>
            <person name="Howarth C."/>
            <person name="Imamovic A."/>
            <person name="Larimer J."/>
            <person name="McCowan C."/>
            <person name="Murphy C."/>
            <person name="Neiman D."/>
            <person name="Pearson M."/>
            <person name="Priest M."/>
            <person name="Roberts A."/>
            <person name="Saif S."/>
            <person name="Shea T."/>
            <person name="Sisk P."/>
            <person name="Sykes S."/>
            <person name="Wortman J."/>
            <person name="Nusbaum C."/>
            <person name="Birren B."/>
        </authorList>
    </citation>
    <scope>NUCLEOTIDE SEQUENCE [LARGE SCALE GENOMIC DNA]</scope>
    <source>
        <strain evidence="2 3">TIAC219</strain>
    </source>
</reference>
<dbReference type="CDD" id="cd00118">
    <property type="entry name" value="LysM"/>
    <property type="match status" value="1"/>
</dbReference>
<dbReference type="PROSITE" id="PS51782">
    <property type="entry name" value="LYSM"/>
    <property type="match status" value="1"/>
</dbReference>
<feature type="domain" description="LysM" evidence="1">
    <location>
        <begin position="1"/>
        <end position="44"/>
    </location>
</feature>
<dbReference type="Gene3D" id="3.10.350.10">
    <property type="entry name" value="LysM domain"/>
    <property type="match status" value="1"/>
</dbReference>
<sequence length="288" mass="32630">MYYKVKPGESLDHICRIFQVKQEEIMAANQLIASTVTPGQVLFIPSQSVRKDLNRETGQVMPYEKLNEYDDFRQVPSPQETQPHPDTWPIPPEWAKGQKIAVFKAKDINKDIPIYNSRAAYFFMSKMAVELTGCYSICDQSVRPCGNCFKSESTPFYVMPHNTNWVSLGDYGVVINTRTKKATYAIFADWGPKHDTISFAEGTKFAGKIGEGSMNLGKQIDIKDIHPNPKEAFEPFGIVYIIFPGSSNGIRVIKSVEEINKDAHHAFSKWGGWKQAQLVLKEHYNITI</sequence>
<evidence type="ECO:0000313" key="3">
    <source>
        <dbReference type="Proteomes" id="UP000014060"/>
    </source>
</evidence>
<dbReference type="SUPFAM" id="SSF54106">
    <property type="entry name" value="LysM domain"/>
    <property type="match status" value="1"/>
</dbReference>
<dbReference type="SMART" id="SM00257">
    <property type="entry name" value="LysM"/>
    <property type="match status" value="1"/>
</dbReference>
<comment type="caution">
    <text evidence="2">The sequence shown here is derived from an EMBL/GenBank/DDBJ whole genome shotgun (WGS) entry which is preliminary data.</text>
</comment>
<dbReference type="AlphaFoldDB" id="A0ABC9SUJ0"/>
<dbReference type="InterPro" id="IPR018392">
    <property type="entry name" value="LysM"/>
</dbReference>
<dbReference type="InterPro" id="IPR036779">
    <property type="entry name" value="LysM_dom_sf"/>
</dbReference>
<dbReference type="RefSeq" id="WP_000291514.1">
    <property type="nucleotide sequence ID" value="NZ_KB976041.1"/>
</dbReference>
<name>A0ABC9SUJ0_BACCE</name>
<dbReference type="Pfam" id="PF01476">
    <property type="entry name" value="LysM"/>
    <property type="match status" value="1"/>
</dbReference>
<dbReference type="EMBL" id="AHCJ01000052">
    <property type="protein sequence ID" value="EOQ59707.1"/>
    <property type="molecule type" value="Genomic_DNA"/>
</dbReference>
<gene>
    <name evidence="2" type="ORF">IAY_03975</name>
</gene>